<dbReference type="Gene3D" id="3.90.1300.10">
    <property type="entry name" value="Amidase signature (AS) domain"/>
    <property type="match status" value="1"/>
</dbReference>
<evidence type="ECO:0000256" key="1">
    <source>
        <dbReference type="ARBA" id="ARBA00009199"/>
    </source>
</evidence>
<gene>
    <name evidence="4" type="ORF">SAMN04488115_10474</name>
</gene>
<proteinExistence type="inferred from homology"/>
<evidence type="ECO:0000313" key="4">
    <source>
        <dbReference type="EMBL" id="SEG27090.1"/>
    </source>
</evidence>
<dbReference type="Pfam" id="PF01425">
    <property type="entry name" value="Amidase"/>
    <property type="match status" value="1"/>
</dbReference>
<accession>A0A1H5YTD8</accession>
<evidence type="ECO:0000259" key="3">
    <source>
        <dbReference type="Pfam" id="PF01425"/>
    </source>
</evidence>
<evidence type="ECO:0000256" key="2">
    <source>
        <dbReference type="SAM" id="MobiDB-lite"/>
    </source>
</evidence>
<keyword evidence="5" id="KW-1185">Reference proteome</keyword>
<dbReference type="PANTHER" id="PTHR11895:SF151">
    <property type="entry name" value="GLUTAMYL-TRNA(GLN) AMIDOTRANSFERASE SUBUNIT A"/>
    <property type="match status" value="1"/>
</dbReference>
<dbReference type="RefSeq" id="WP_103872532.1">
    <property type="nucleotide sequence ID" value="NZ_FNUY01000004.1"/>
</dbReference>
<dbReference type="OrthoDB" id="9777859at2"/>
<dbReference type="Proteomes" id="UP000236743">
    <property type="component" value="Unassembled WGS sequence"/>
</dbReference>
<comment type="similarity">
    <text evidence="1">Belongs to the amidase family.</text>
</comment>
<dbReference type="PANTHER" id="PTHR11895">
    <property type="entry name" value="TRANSAMIDASE"/>
    <property type="match status" value="1"/>
</dbReference>
<organism evidence="4 5">
    <name type="scientific">Bosea lathyri</name>
    <dbReference type="NCBI Taxonomy" id="1036778"/>
    <lineage>
        <taxon>Bacteria</taxon>
        <taxon>Pseudomonadati</taxon>
        <taxon>Pseudomonadota</taxon>
        <taxon>Alphaproteobacteria</taxon>
        <taxon>Hyphomicrobiales</taxon>
        <taxon>Boseaceae</taxon>
        <taxon>Bosea</taxon>
    </lineage>
</organism>
<protein>
    <submittedName>
        <fullName evidence="4">Asp-tRNAAsn/Glu-tRNAGln amidotransferase A subunit</fullName>
    </submittedName>
</protein>
<feature type="region of interest" description="Disordered" evidence="2">
    <location>
        <begin position="1"/>
        <end position="21"/>
    </location>
</feature>
<sequence>MDISPVATHPQTTQPVKAKRPAASATATLTVAGGLRALEQGTLTCEAWARACLDRIEERNSGVKAWVHVNAEAALAHARTLDRTGRRRMFDGVPLGLKDTIDTADMPTELGDPAIFPGRQPKADAPVVTMARNLGFTILGKNTVSRHAIMLPGPARNPHDLTRTPAASSAGSGAAVADFMTPISVGTQTAGSILRPSAFCGAVGFKPTLDAIPYLGIRTYSRPLDVIGPICRSVEDATLFMHGFTGDPRFDATTPVRSDMRVGVWRTKDFDKADPAALAIFEDNLRKLEAAGATVRSLVMPAIFETIGEAQDVIMAFDLAREYADIKRDHADKCDRELIAYLELGESYSASDYARALDVADACRRAFYDLARDFDVLVMPSTLGEAPEAASTGSSAFIRIWSLLHNPSITLPVSRGPAGLPLGFQVVGCVKEDARLLYWARCIEATLGSTAHMT</sequence>
<name>A0A1H5YTD8_9HYPH</name>
<dbReference type="GO" id="GO:0016740">
    <property type="term" value="F:transferase activity"/>
    <property type="evidence" value="ECO:0007669"/>
    <property type="project" value="UniProtKB-KW"/>
</dbReference>
<reference evidence="4 5" key="1">
    <citation type="submission" date="2016-10" db="EMBL/GenBank/DDBJ databases">
        <authorList>
            <person name="de Groot N.N."/>
        </authorList>
    </citation>
    <scope>NUCLEOTIDE SEQUENCE [LARGE SCALE GENOMIC DNA]</scope>
    <source>
        <strain evidence="4 5">DSM 26656</strain>
    </source>
</reference>
<dbReference type="AlphaFoldDB" id="A0A1H5YTD8"/>
<dbReference type="InterPro" id="IPR000120">
    <property type="entry name" value="Amidase"/>
</dbReference>
<dbReference type="SUPFAM" id="SSF75304">
    <property type="entry name" value="Amidase signature (AS) enzymes"/>
    <property type="match status" value="1"/>
</dbReference>
<dbReference type="InterPro" id="IPR023631">
    <property type="entry name" value="Amidase_dom"/>
</dbReference>
<keyword evidence="4" id="KW-0808">Transferase</keyword>
<dbReference type="EMBL" id="FNUY01000004">
    <property type="protein sequence ID" value="SEG27090.1"/>
    <property type="molecule type" value="Genomic_DNA"/>
</dbReference>
<dbReference type="InterPro" id="IPR036928">
    <property type="entry name" value="AS_sf"/>
</dbReference>
<feature type="domain" description="Amidase" evidence="3">
    <location>
        <begin position="50"/>
        <end position="437"/>
    </location>
</feature>
<evidence type="ECO:0000313" key="5">
    <source>
        <dbReference type="Proteomes" id="UP000236743"/>
    </source>
</evidence>